<evidence type="ECO:0000313" key="2">
    <source>
        <dbReference type="EMBL" id="CAH2207742.1"/>
    </source>
</evidence>
<gene>
    <name evidence="2" type="primary">jg53</name>
    <name evidence="2" type="ORF">PAEG_LOCUS362</name>
</gene>
<reference evidence="2" key="1">
    <citation type="submission" date="2022-03" db="EMBL/GenBank/DDBJ databases">
        <authorList>
            <person name="Lindestad O."/>
        </authorList>
    </citation>
    <scope>NUCLEOTIDE SEQUENCE</scope>
</reference>
<evidence type="ECO:0000313" key="3">
    <source>
        <dbReference type="Proteomes" id="UP000838756"/>
    </source>
</evidence>
<evidence type="ECO:0000256" key="1">
    <source>
        <dbReference type="SAM" id="MobiDB-lite"/>
    </source>
</evidence>
<dbReference type="AlphaFoldDB" id="A0A8S4QEP0"/>
<dbReference type="Proteomes" id="UP000838756">
    <property type="component" value="Unassembled WGS sequence"/>
</dbReference>
<keyword evidence="3" id="KW-1185">Reference proteome</keyword>
<name>A0A8S4QEP0_9NEOP</name>
<protein>
    <submittedName>
        <fullName evidence="2">Jg53 protein</fullName>
    </submittedName>
</protein>
<organism evidence="2 3">
    <name type="scientific">Pararge aegeria aegeria</name>
    <dbReference type="NCBI Taxonomy" id="348720"/>
    <lineage>
        <taxon>Eukaryota</taxon>
        <taxon>Metazoa</taxon>
        <taxon>Ecdysozoa</taxon>
        <taxon>Arthropoda</taxon>
        <taxon>Hexapoda</taxon>
        <taxon>Insecta</taxon>
        <taxon>Pterygota</taxon>
        <taxon>Neoptera</taxon>
        <taxon>Endopterygota</taxon>
        <taxon>Lepidoptera</taxon>
        <taxon>Glossata</taxon>
        <taxon>Ditrysia</taxon>
        <taxon>Papilionoidea</taxon>
        <taxon>Nymphalidae</taxon>
        <taxon>Satyrinae</taxon>
        <taxon>Satyrini</taxon>
        <taxon>Parargina</taxon>
        <taxon>Pararge</taxon>
    </lineage>
</organism>
<feature type="compositionally biased region" description="Low complexity" evidence="1">
    <location>
        <begin position="22"/>
        <end position="34"/>
    </location>
</feature>
<comment type="caution">
    <text evidence="2">The sequence shown here is derived from an EMBL/GenBank/DDBJ whole genome shotgun (WGS) entry which is preliminary data.</text>
</comment>
<feature type="region of interest" description="Disordered" evidence="1">
    <location>
        <begin position="18"/>
        <end position="59"/>
    </location>
</feature>
<dbReference type="EMBL" id="CAKXAJ010001161">
    <property type="protein sequence ID" value="CAH2207742.1"/>
    <property type="molecule type" value="Genomic_DNA"/>
</dbReference>
<sequence>MGGESVWQYLSSRTMIEEKVASQSRGIRSSSRSSLATRAKTAPPNCSSDLYNYKPHLTS</sequence>
<proteinExistence type="predicted"/>
<accession>A0A8S4QEP0</accession>